<dbReference type="InterPro" id="IPR029045">
    <property type="entry name" value="ClpP/crotonase-like_dom_sf"/>
</dbReference>
<evidence type="ECO:0000256" key="2">
    <source>
        <dbReference type="RuleBase" id="RU003707"/>
    </source>
</evidence>
<dbReference type="InterPro" id="IPR001753">
    <property type="entry name" value="Enoyl-CoA_hydra/iso"/>
</dbReference>
<dbReference type="PANTHER" id="PTHR11941">
    <property type="entry name" value="ENOYL-COA HYDRATASE-RELATED"/>
    <property type="match status" value="1"/>
</dbReference>
<sequence>MSDVLLSKENRVAVLTLNRPPANALSSSILDDLAEHFTALENDSEVKAIIVRGDGRFFSAGADIKEFTEIADPEAFSALSRKGQTLFNRIETFPKPVIAAIHGAALGGGLELAMACHIRIADPNAKFGLPELQLGLIPGFAGTQRLPQLVGTPKATEMMLTSEPVTAVEANRIGLVNRVSAEGDVHQEALRLAEKIAKKSAVSVRCLLECLALARHGDYSGGMEKEANSFGTVFHSRDGLEGIRAFIEKRAPVFTDQ</sequence>
<organism evidence="3 4">
    <name type="scientific">Camelliibacillus cellulosilyticus</name>
    <dbReference type="NCBI Taxonomy" id="2174486"/>
    <lineage>
        <taxon>Bacteria</taxon>
        <taxon>Bacillati</taxon>
        <taxon>Bacillota</taxon>
        <taxon>Bacilli</taxon>
        <taxon>Bacillales</taxon>
        <taxon>Sporolactobacillaceae</taxon>
        <taxon>Camelliibacillus</taxon>
    </lineage>
</organism>
<dbReference type="PANTHER" id="PTHR11941:SF175">
    <property type="entry name" value="ENOYL-COA HYDRATASE-RELATED"/>
    <property type="match status" value="1"/>
</dbReference>
<dbReference type="EMBL" id="JBHSFW010000001">
    <property type="protein sequence ID" value="MFC4618192.1"/>
    <property type="molecule type" value="Genomic_DNA"/>
</dbReference>
<dbReference type="NCBIfam" id="NF005803">
    <property type="entry name" value="PRK07658.1"/>
    <property type="match status" value="1"/>
</dbReference>
<dbReference type="EC" id="4.2.1.17" evidence="3"/>
<dbReference type="GO" id="GO:0004300">
    <property type="term" value="F:enoyl-CoA hydratase activity"/>
    <property type="evidence" value="ECO:0007669"/>
    <property type="project" value="UniProtKB-EC"/>
</dbReference>
<dbReference type="RefSeq" id="WP_376845192.1">
    <property type="nucleotide sequence ID" value="NZ_JBHSFW010000001.1"/>
</dbReference>
<reference evidence="4" key="1">
    <citation type="journal article" date="2019" name="Int. J. Syst. Evol. Microbiol.">
        <title>The Global Catalogue of Microorganisms (GCM) 10K type strain sequencing project: providing services to taxonomists for standard genome sequencing and annotation.</title>
        <authorList>
            <consortium name="The Broad Institute Genomics Platform"/>
            <consortium name="The Broad Institute Genome Sequencing Center for Infectious Disease"/>
            <person name="Wu L."/>
            <person name="Ma J."/>
        </authorList>
    </citation>
    <scope>NUCLEOTIDE SEQUENCE [LARGE SCALE GENOMIC DNA]</scope>
    <source>
        <strain evidence="4">CGMCC 1.16306</strain>
    </source>
</reference>
<gene>
    <name evidence="3" type="ORF">ACFO4N_05555</name>
</gene>
<proteinExistence type="inferred from homology"/>
<dbReference type="SUPFAM" id="SSF52096">
    <property type="entry name" value="ClpP/crotonase"/>
    <property type="match status" value="1"/>
</dbReference>
<evidence type="ECO:0000313" key="3">
    <source>
        <dbReference type="EMBL" id="MFC4618192.1"/>
    </source>
</evidence>
<dbReference type="Gene3D" id="3.90.226.10">
    <property type="entry name" value="2-enoyl-CoA Hydratase, Chain A, domain 1"/>
    <property type="match status" value="1"/>
</dbReference>
<dbReference type="Pfam" id="PF00378">
    <property type="entry name" value="ECH_1"/>
    <property type="match status" value="1"/>
</dbReference>
<name>A0ABV9GLY8_9BACL</name>
<dbReference type="Proteomes" id="UP001596022">
    <property type="component" value="Unassembled WGS sequence"/>
</dbReference>
<accession>A0ABV9GLY8</accession>
<comment type="similarity">
    <text evidence="1 2">Belongs to the enoyl-CoA hydratase/isomerase family.</text>
</comment>
<dbReference type="CDD" id="cd06558">
    <property type="entry name" value="crotonase-like"/>
    <property type="match status" value="1"/>
</dbReference>
<evidence type="ECO:0000313" key="4">
    <source>
        <dbReference type="Proteomes" id="UP001596022"/>
    </source>
</evidence>
<keyword evidence="3" id="KW-0456">Lyase</keyword>
<comment type="caution">
    <text evidence="3">The sequence shown here is derived from an EMBL/GenBank/DDBJ whole genome shotgun (WGS) entry which is preliminary data.</text>
</comment>
<keyword evidence="4" id="KW-1185">Reference proteome</keyword>
<dbReference type="PROSITE" id="PS00166">
    <property type="entry name" value="ENOYL_COA_HYDRATASE"/>
    <property type="match status" value="1"/>
</dbReference>
<dbReference type="InterPro" id="IPR018376">
    <property type="entry name" value="Enoyl-CoA_hyd/isom_CS"/>
</dbReference>
<protein>
    <submittedName>
        <fullName evidence="3">Enoyl-CoA hydratase</fullName>
        <ecNumber evidence="3">4.2.1.17</ecNumber>
    </submittedName>
</protein>
<evidence type="ECO:0000256" key="1">
    <source>
        <dbReference type="ARBA" id="ARBA00005254"/>
    </source>
</evidence>